<protein>
    <submittedName>
        <fullName evidence="1">DUF488 domain-containing protein</fullName>
    </submittedName>
</protein>
<dbReference type="InterPro" id="IPR014519">
    <property type="entry name" value="UCP024492"/>
</dbReference>
<evidence type="ECO:0000313" key="2">
    <source>
        <dbReference type="Proteomes" id="UP000278907"/>
    </source>
</evidence>
<name>A0ABX9QIT1_9BACT</name>
<dbReference type="Pfam" id="PF04343">
    <property type="entry name" value="DUF488"/>
    <property type="match status" value="1"/>
</dbReference>
<dbReference type="PIRSF" id="PIRSF024492">
    <property type="entry name" value="UCP024492"/>
    <property type="match status" value="1"/>
</dbReference>
<proteinExistence type="predicted"/>
<sequence length="195" mass="21547">MVTRLPRRAPGWSGVQVFALGHSTRTVEELVGMLWSNGVRTLVDIRTVPRSRHNPQFNVDVLGPLLAQVGVEYLHLAALGGLRHARKDSPNGAWRNASFRGYADYMLTEDFARGLEALREIALRGPVAVMCAEALRWRCHRSLLADALWARGVQVMHITSPTRVEPHPLTAFARLHGRQVLYPAGADAVSEARSG</sequence>
<gene>
    <name evidence="1" type="ORF">D7Y13_19095</name>
</gene>
<accession>A0ABX9QIT1</accession>
<keyword evidence="2" id="KW-1185">Reference proteome</keyword>
<dbReference type="PANTHER" id="PTHR39337:SF1">
    <property type="entry name" value="BLR5642 PROTEIN"/>
    <property type="match status" value="1"/>
</dbReference>
<dbReference type="Proteomes" id="UP000278907">
    <property type="component" value="Unassembled WGS sequence"/>
</dbReference>
<dbReference type="PANTHER" id="PTHR39337">
    <property type="entry name" value="BLR5642 PROTEIN"/>
    <property type="match status" value="1"/>
</dbReference>
<comment type="caution">
    <text evidence="1">The sequence shown here is derived from an EMBL/GenBank/DDBJ whole genome shotgun (WGS) entry which is preliminary data.</text>
</comment>
<dbReference type="InterPro" id="IPR007438">
    <property type="entry name" value="DUF488"/>
</dbReference>
<evidence type="ECO:0000313" key="1">
    <source>
        <dbReference type="EMBL" id="RKI06881.1"/>
    </source>
</evidence>
<reference evidence="1 2" key="1">
    <citation type="submission" date="2018-09" db="EMBL/GenBank/DDBJ databases">
        <authorList>
            <person name="Livingstone P.G."/>
            <person name="Whitworth D.E."/>
        </authorList>
    </citation>
    <scope>NUCLEOTIDE SEQUENCE [LARGE SCALE GENOMIC DNA]</scope>
    <source>
        <strain evidence="1 2">CA031B</strain>
    </source>
</reference>
<organism evidence="1 2">
    <name type="scientific">Corallococcus praedator</name>
    <dbReference type="NCBI Taxonomy" id="2316724"/>
    <lineage>
        <taxon>Bacteria</taxon>
        <taxon>Pseudomonadati</taxon>
        <taxon>Myxococcota</taxon>
        <taxon>Myxococcia</taxon>
        <taxon>Myxococcales</taxon>
        <taxon>Cystobacterineae</taxon>
        <taxon>Myxococcaceae</taxon>
        <taxon>Corallococcus</taxon>
    </lineage>
</organism>
<dbReference type="RefSeq" id="WP_120584770.1">
    <property type="nucleotide sequence ID" value="NZ_RAWI01000138.1"/>
</dbReference>
<dbReference type="EMBL" id="RAWI01000138">
    <property type="protein sequence ID" value="RKI06881.1"/>
    <property type="molecule type" value="Genomic_DNA"/>
</dbReference>